<organism evidence="1 2">
    <name type="scientific">Moheibacter stercoris</name>
    <dbReference type="NCBI Taxonomy" id="1628251"/>
    <lineage>
        <taxon>Bacteria</taxon>
        <taxon>Pseudomonadati</taxon>
        <taxon>Bacteroidota</taxon>
        <taxon>Flavobacteriia</taxon>
        <taxon>Flavobacteriales</taxon>
        <taxon>Weeksellaceae</taxon>
        <taxon>Moheibacter</taxon>
    </lineage>
</organism>
<name>A0ABV2LZB2_9FLAO</name>
<protein>
    <submittedName>
        <fullName evidence="1">Uncharacterized protein</fullName>
    </submittedName>
</protein>
<proteinExistence type="predicted"/>
<keyword evidence="2" id="KW-1185">Reference proteome</keyword>
<accession>A0ABV2LZB2</accession>
<sequence length="107" mass="11745">MNNLTQNVLFICSITIVSGGGEKKHTTSSTEANQTETIANILTQTSSETEKVEVVGSILNNADALKKAEESLKNLPNLKDKNIRVFQDIHFYGDGRIMVDILNPIVL</sequence>
<gene>
    <name evidence="1" type="ORF">ABID46_002559</name>
</gene>
<dbReference type="RefSeq" id="WP_354510691.1">
    <property type="nucleotide sequence ID" value="NZ_JBEPMO010000025.1"/>
</dbReference>
<dbReference type="Proteomes" id="UP001549146">
    <property type="component" value="Unassembled WGS sequence"/>
</dbReference>
<comment type="caution">
    <text evidence="1">The sequence shown here is derived from an EMBL/GenBank/DDBJ whole genome shotgun (WGS) entry which is preliminary data.</text>
</comment>
<reference evidence="1 2" key="1">
    <citation type="submission" date="2024-06" db="EMBL/GenBank/DDBJ databases">
        <title>Genomic Encyclopedia of Type Strains, Phase IV (KMG-IV): sequencing the most valuable type-strain genomes for metagenomic binning, comparative biology and taxonomic classification.</title>
        <authorList>
            <person name="Goeker M."/>
        </authorList>
    </citation>
    <scope>NUCLEOTIDE SEQUENCE [LARGE SCALE GENOMIC DNA]</scope>
    <source>
        <strain evidence="1 2">DSM 29388</strain>
    </source>
</reference>
<evidence type="ECO:0000313" key="1">
    <source>
        <dbReference type="EMBL" id="MET3732967.1"/>
    </source>
</evidence>
<dbReference type="EMBL" id="JBEPMO010000025">
    <property type="protein sequence ID" value="MET3732967.1"/>
    <property type="molecule type" value="Genomic_DNA"/>
</dbReference>
<evidence type="ECO:0000313" key="2">
    <source>
        <dbReference type="Proteomes" id="UP001549146"/>
    </source>
</evidence>